<sequence length="481" mass="55187">MMLVLSEITQLSLGPAFLGIVLSLGAISVIVHTLLHNRKAFSRVSQLASESKPEKSKKLIEAEYVKIFPPSPRTTLQQVNSKLWPAPKAFDLSVAPRSSILKLDEDYRLANPSNYVFSGFSVSDIRILGILPDYAAISGVPLPSPIKNFNIDNAVARPYRPFRWAYHQTMSYKKLEPDFWIELESTYVDRIRERQRLYAEHGKDVLQSLPGSELACKELMEMVLQFICARYPNQFELVGNTFVNHILNTRQDLGTIDPLLVLLNNVPEDFAMTLRDPETGRYVLRAGVVCSSVGWNLGEKMGLGLPAIHRTVPDYKEKMEFSMDRFFTKMPASSPIQRGSWGLEIGQPLYLPADHPDFSHRESQNPSLNPEDLYLRVDWQTLRRLPLSGAIVFNFKALFTPITEFRDEPYIPSIVLKVLNEGKENLMKYKGTWHVEHVAKPAMEKYEREQIEQGLIEKDWNVQTLDASPFFKDWERKWRLE</sequence>
<gene>
    <name evidence="2" type="ORF">G7Z17_g1474</name>
</gene>
<evidence type="ECO:0000313" key="2">
    <source>
        <dbReference type="EMBL" id="KAF7556411.1"/>
    </source>
</evidence>
<evidence type="ECO:0000256" key="1">
    <source>
        <dbReference type="SAM" id="Phobius"/>
    </source>
</evidence>
<dbReference type="InterPro" id="IPR021848">
    <property type="entry name" value="HODM_asu-like"/>
</dbReference>
<keyword evidence="1" id="KW-1133">Transmembrane helix</keyword>
<dbReference type="OrthoDB" id="5043642at2759"/>
<evidence type="ECO:0000313" key="3">
    <source>
        <dbReference type="Proteomes" id="UP000722485"/>
    </source>
</evidence>
<protein>
    <submittedName>
        <fullName evidence="2">Uncharacterized protein</fullName>
    </submittedName>
</protein>
<proteinExistence type="predicted"/>
<organism evidence="2 3">
    <name type="scientific">Cylindrodendrum hubeiense</name>
    <dbReference type="NCBI Taxonomy" id="595255"/>
    <lineage>
        <taxon>Eukaryota</taxon>
        <taxon>Fungi</taxon>
        <taxon>Dikarya</taxon>
        <taxon>Ascomycota</taxon>
        <taxon>Pezizomycotina</taxon>
        <taxon>Sordariomycetes</taxon>
        <taxon>Hypocreomycetidae</taxon>
        <taxon>Hypocreales</taxon>
        <taxon>Nectriaceae</taxon>
        <taxon>Cylindrodendrum</taxon>
    </lineage>
</organism>
<accession>A0A9P5LCH3</accession>
<keyword evidence="1" id="KW-0812">Transmembrane</keyword>
<reference evidence="2" key="1">
    <citation type="submission" date="2020-03" db="EMBL/GenBank/DDBJ databases">
        <title>Draft Genome Sequence of Cylindrodendrum hubeiense.</title>
        <authorList>
            <person name="Buettner E."/>
            <person name="Kellner H."/>
        </authorList>
    </citation>
    <scope>NUCLEOTIDE SEQUENCE</scope>
    <source>
        <strain evidence="2">IHI 201604</strain>
    </source>
</reference>
<feature type="transmembrane region" description="Helical" evidence="1">
    <location>
        <begin position="12"/>
        <end position="35"/>
    </location>
</feature>
<keyword evidence="1" id="KW-0472">Membrane</keyword>
<name>A0A9P5LCH3_9HYPO</name>
<keyword evidence="3" id="KW-1185">Reference proteome</keyword>
<comment type="caution">
    <text evidence="2">The sequence shown here is derived from an EMBL/GenBank/DDBJ whole genome shotgun (WGS) entry which is preliminary data.</text>
</comment>
<dbReference type="AlphaFoldDB" id="A0A9P5LCH3"/>
<dbReference type="EMBL" id="JAANBB010000012">
    <property type="protein sequence ID" value="KAF7556411.1"/>
    <property type="molecule type" value="Genomic_DNA"/>
</dbReference>
<dbReference type="Pfam" id="PF11927">
    <property type="entry name" value="HODM_asu-like"/>
    <property type="match status" value="1"/>
</dbReference>
<dbReference type="Proteomes" id="UP000722485">
    <property type="component" value="Unassembled WGS sequence"/>
</dbReference>